<proteinExistence type="inferred from homology"/>
<dbReference type="InterPro" id="IPR007267">
    <property type="entry name" value="GtrA_DPMS_TM"/>
</dbReference>
<comment type="subcellular location">
    <subcellularLocation>
        <location evidence="1">Membrane</location>
        <topology evidence="1">Multi-pass membrane protein</topology>
    </subcellularLocation>
</comment>
<feature type="transmembrane region" description="Helical" evidence="7">
    <location>
        <begin position="122"/>
        <end position="143"/>
    </location>
</feature>
<keyword evidence="4 7" id="KW-1133">Transmembrane helix</keyword>
<feature type="transmembrane region" description="Helical" evidence="7">
    <location>
        <begin position="56"/>
        <end position="74"/>
    </location>
</feature>
<dbReference type="Pfam" id="PF04138">
    <property type="entry name" value="GtrA_DPMS_TM"/>
    <property type="match status" value="1"/>
</dbReference>
<protein>
    <recommendedName>
        <fullName evidence="8">GtrA/DPMS transmembrane domain-containing protein</fullName>
    </recommendedName>
</protein>
<gene>
    <name evidence="9" type="ORF">GCM10009849_08140</name>
</gene>
<feature type="region of interest" description="Disordered" evidence="6">
    <location>
        <begin position="1"/>
        <end position="37"/>
    </location>
</feature>
<keyword evidence="5 7" id="KW-0472">Membrane</keyword>
<evidence type="ECO:0000313" key="10">
    <source>
        <dbReference type="Proteomes" id="UP001500432"/>
    </source>
</evidence>
<feature type="compositionally biased region" description="Polar residues" evidence="6">
    <location>
        <begin position="1"/>
        <end position="11"/>
    </location>
</feature>
<accession>A0ABP5NI95</accession>
<evidence type="ECO:0000256" key="2">
    <source>
        <dbReference type="ARBA" id="ARBA00009399"/>
    </source>
</evidence>
<feature type="compositionally biased region" description="Low complexity" evidence="6">
    <location>
        <begin position="28"/>
        <end position="37"/>
    </location>
</feature>
<evidence type="ECO:0000256" key="6">
    <source>
        <dbReference type="SAM" id="MobiDB-lite"/>
    </source>
</evidence>
<evidence type="ECO:0000259" key="8">
    <source>
        <dbReference type="Pfam" id="PF04138"/>
    </source>
</evidence>
<evidence type="ECO:0000256" key="4">
    <source>
        <dbReference type="ARBA" id="ARBA00022989"/>
    </source>
</evidence>
<evidence type="ECO:0000256" key="3">
    <source>
        <dbReference type="ARBA" id="ARBA00022692"/>
    </source>
</evidence>
<dbReference type="PANTHER" id="PTHR38459:SF1">
    <property type="entry name" value="PROPHAGE BACTOPRENOL-LINKED GLUCOSE TRANSLOCASE HOMOLOG"/>
    <property type="match status" value="1"/>
</dbReference>
<keyword evidence="10" id="KW-1185">Reference proteome</keyword>
<dbReference type="PANTHER" id="PTHR38459">
    <property type="entry name" value="PROPHAGE BACTOPRENOL-LINKED GLUCOSE TRANSLOCASE HOMOLOG"/>
    <property type="match status" value="1"/>
</dbReference>
<dbReference type="EMBL" id="BAAAQW010000003">
    <property type="protein sequence ID" value="GAA2197817.1"/>
    <property type="molecule type" value="Genomic_DNA"/>
</dbReference>
<sequence>MDPQPTETTGPAGSAIAPSRRGRRPSEPLAGSPAAARPAAASPALRLWRVPLARQLARFTGVGIVCTLSSLALFTLCRPWLGAQAANAVALILTSVMNTGLNRRFTFRVRGAERLAKDHLNGLVAMAVALALTSGSLAVLHWVDPSAGVVAELWTTTVAGWAATAVRFALLRLWIFRRARDA</sequence>
<feature type="transmembrane region" description="Helical" evidence="7">
    <location>
        <begin position="80"/>
        <end position="101"/>
    </location>
</feature>
<comment type="caution">
    <text evidence="9">The sequence shown here is derived from an EMBL/GenBank/DDBJ whole genome shotgun (WGS) entry which is preliminary data.</text>
</comment>
<keyword evidence="3 7" id="KW-0812">Transmembrane</keyword>
<evidence type="ECO:0000256" key="5">
    <source>
        <dbReference type="ARBA" id="ARBA00023136"/>
    </source>
</evidence>
<evidence type="ECO:0000256" key="7">
    <source>
        <dbReference type="SAM" id="Phobius"/>
    </source>
</evidence>
<name>A0ABP5NI95_9MICC</name>
<evidence type="ECO:0000313" key="9">
    <source>
        <dbReference type="EMBL" id="GAA2197817.1"/>
    </source>
</evidence>
<dbReference type="RefSeq" id="WP_344298405.1">
    <property type="nucleotide sequence ID" value="NZ_BAAAQW010000003.1"/>
</dbReference>
<reference evidence="10" key="1">
    <citation type="journal article" date="2019" name="Int. J. Syst. Evol. Microbiol.">
        <title>The Global Catalogue of Microorganisms (GCM) 10K type strain sequencing project: providing services to taxonomists for standard genome sequencing and annotation.</title>
        <authorList>
            <consortium name="The Broad Institute Genomics Platform"/>
            <consortium name="The Broad Institute Genome Sequencing Center for Infectious Disease"/>
            <person name="Wu L."/>
            <person name="Ma J."/>
        </authorList>
    </citation>
    <scope>NUCLEOTIDE SEQUENCE [LARGE SCALE GENOMIC DNA]</scope>
    <source>
        <strain evidence="10">JCM 16034</strain>
    </source>
</reference>
<feature type="transmembrane region" description="Helical" evidence="7">
    <location>
        <begin position="149"/>
        <end position="170"/>
    </location>
</feature>
<organism evidence="9 10">
    <name type="scientific">Sinomonas flava</name>
    <dbReference type="NCBI Taxonomy" id="496857"/>
    <lineage>
        <taxon>Bacteria</taxon>
        <taxon>Bacillati</taxon>
        <taxon>Actinomycetota</taxon>
        <taxon>Actinomycetes</taxon>
        <taxon>Micrococcales</taxon>
        <taxon>Micrococcaceae</taxon>
        <taxon>Sinomonas</taxon>
    </lineage>
</organism>
<evidence type="ECO:0000256" key="1">
    <source>
        <dbReference type="ARBA" id="ARBA00004141"/>
    </source>
</evidence>
<feature type="domain" description="GtrA/DPMS transmembrane" evidence="8">
    <location>
        <begin position="58"/>
        <end position="176"/>
    </location>
</feature>
<comment type="similarity">
    <text evidence="2">Belongs to the GtrA family.</text>
</comment>
<dbReference type="InterPro" id="IPR051401">
    <property type="entry name" value="GtrA_CellWall_Glycosyl"/>
</dbReference>
<dbReference type="Proteomes" id="UP001500432">
    <property type="component" value="Unassembled WGS sequence"/>
</dbReference>